<keyword evidence="4" id="KW-1185">Reference proteome</keyword>
<dbReference type="Proteomes" id="UP000465609">
    <property type="component" value="Chromosome"/>
</dbReference>
<dbReference type="PRINTS" id="PR01438">
    <property type="entry name" value="UNVRSLSTRESS"/>
</dbReference>
<dbReference type="Pfam" id="PF00582">
    <property type="entry name" value="Usp"/>
    <property type="match status" value="1"/>
</dbReference>
<dbReference type="InterPro" id="IPR006016">
    <property type="entry name" value="UspA"/>
</dbReference>
<gene>
    <name evidence="3" type="ORF">MAUB_08020</name>
</gene>
<comment type="similarity">
    <text evidence="1">Belongs to the universal stress protein A family.</text>
</comment>
<dbReference type="PANTHER" id="PTHR46268">
    <property type="entry name" value="STRESS RESPONSE PROTEIN NHAX"/>
    <property type="match status" value="1"/>
</dbReference>
<dbReference type="EMBL" id="AP022577">
    <property type="protein sequence ID" value="BBX82929.1"/>
    <property type="molecule type" value="Genomic_DNA"/>
</dbReference>
<protein>
    <submittedName>
        <fullName evidence="3">Universal stress protein</fullName>
    </submittedName>
</protein>
<evidence type="ECO:0000259" key="2">
    <source>
        <dbReference type="Pfam" id="PF00582"/>
    </source>
</evidence>
<dbReference type="SUPFAM" id="SSF52402">
    <property type="entry name" value="Adenine nucleotide alpha hydrolases-like"/>
    <property type="match status" value="1"/>
</dbReference>
<evidence type="ECO:0000313" key="4">
    <source>
        <dbReference type="Proteomes" id="UP000465609"/>
    </source>
</evidence>
<name>A0ABM7I8W8_9MYCO</name>
<evidence type="ECO:0000313" key="3">
    <source>
        <dbReference type="EMBL" id="BBX82929.1"/>
    </source>
</evidence>
<dbReference type="InterPro" id="IPR006015">
    <property type="entry name" value="Universal_stress_UspA"/>
</dbReference>
<organism evidence="3 4">
    <name type="scientific">Mycolicibacterium aubagnense</name>
    <dbReference type="NCBI Taxonomy" id="319707"/>
    <lineage>
        <taxon>Bacteria</taxon>
        <taxon>Bacillati</taxon>
        <taxon>Actinomycetota</taxon>
        <taxon>Actinomycetes</taxon>
        <taxon>Mycobacteriales</taxon>
        <taxon>Mycobacteriaceae</taxon>
        <taxon>Mycolicibacterium</taxon>
    </lineage>
</organism>
<proteinExistence type="inferred from homology"/>
<dbReference type="RefSeq" id="WP_138230946.1">
    <property type="nucleotide sequence ID" value="NZ_AP022577.1"/>
</dbReference>
<evidence type="ECO:0000256" key="1">
    <source>
        <dbReference type="ARBA" id="ARBA00008791"/>
    </source>
</evidence>
<dbReference type="InterPro" id="IPR014729">
    <property type="entry name" value="Rossmann-like_a/b/a_fold"/>
</dbReference>
<reference evidence="3 4" key="1">
    <citation type="journal article" date="2019" name="Emerg. Microbes Infect.">
        <title>Comprehensive subspecies identification of 175 nontuberculous mycobacteria species based on 7547 genomic profiles.</title>
        <authorList>
            <person name="Matsumoto Y."/>
            <person name="Kinjo T."/>
            <person name="Motooka D."/>
            <person name="Nabeya D."/>
            <person name="Jung N."/>
            <person name="Uechi K."/>
            <person name="Horii T."/>
            <person name="Iida T."/>
            <person name="Fujita J."/>
            <person name="Nakamura S."/>
        </authorList>
    </citation>
    <scope>NUCLEOTIDE SEQUENCE [LARGE SCALE GENOMIC DNA]</scope>
    <source>
        <strain evidence="3 4">JCM 15296</strain>
    </source>
</reference>
<accession>A0ABM7I8W8</accession>
<sequence length="298" mass="32217">MNVTATPKPVVVGIDGSKHALRAARWAALEAASRDVTLRLVYVMDAVDAGSQENIDRAQHALHKAWKAVGESHIDVKLESEIVSGDPVECLVEESRGAAMVCVGDRGRHDTPDAPRGSTAAEVARRAPGSVAVIRRAHRDFDHRKWILAVLDESASATAVFEAAEADSAWRDAPILMLEPWSHSSQQADARHPVHAALKRYVKDPDNSHLESVTLAMPGHLTNLLRQSACIDQLVIVPGDRPELVAELTSDEVRKALKDSDCTLLFIRPTPPVAVGNGVARQRCSADSVTVARMAPQE</sequence>
<feature type="domain" description="UspA" evidence="2">
    <location>
        <begin position="8"/>
        <end position="135"/>
    </location>
</feature>
<dbReference type="PANTHER" id="PTHR46268:SF6">
    <property type="entry name" value="UNIVERSAL STRESS PROTEIN UP12"/>
    <property type="match status" value="1"/>
</dbReference>
<dbReference type="Gene3D" id="3.40.50.620">
    <property type="entry name" value="HUPs"/>
    <property type="match status" value="1"/>
</dbReference>